<name>Q2Z0Y7_9CAUD</name>
<dbReference type="RefSeq" id="YP_418127.1">
    <property type="nucleotide sequence ID" value="NC_007623.1"/>
</dbReference>
<accession>Q2Z0Y7</accession>
<dbReference type="OrthoDB" id="37497at35237"/>
<proteinExistence type="predicted"/>
<feature type="region of interest" description="Disordered" evidence="1">
    <location>
        <begin position="43"/>
        <end position="63"/>
    </location>
</feature>
<reference evidence="2 3" key="3">
    <citation type="journal article" date="2004" name="Bioinformatics">
        <title>PHIRE, a deterministic approach to reveal regulatory elements in bacteriophage genomes.</title>
        <authorList>
            <person name="Lavigne R."/>
            <person name="Sun W.D."/>
            <person name="Volckaert G."/>
        </authorList>
    </citation>
    <scope>NUCLEOTIDE SEQUENCE [LARGE SCALE GENOMIC DNA]</scope>
</reference>
<protein>
    <submittedName>
        <fullName evidence="2">Uncharacterized protein</fullName>
    </submittedName>
</protein>
<evidence type="ECO:0000313" key="3">
    <source>
        <dbReference type="Proteomes" id="UP000001239"/>
    </source>
</evidence>
<reference evidence="2 3" key="4">
    <citation type="journal article" date="2005" name="J. Mol. Biol.">
        <title>Genome comparison of Pseudomonas aeruginosa large phages.</title>
        <authorList>
            <person name="Hertveldt K."/>
            <person name="Lavigne R."/>
            <person name="Pleteneva E."/>
            <person name="Sernova N."/>
            <person name="Kurochkina L."/>
            <person name="Korchevskii R."/>
            <person name="Robben J."/>
            <person name="Mesyanzhinov V."/>
            <person name="Krylov V.N."/>
            <person name="Volckaert G."/>
        </authorList>
    </citation>
    <scope>NUCLEOTIDE SEQUENCE</scope>
</reference>
<dbReference type="GeneID" id="5176698"/>
<dbReference type="KEGG" id="vg:5176698"/>
<evidence type="ECO:0000256" key="1">
    <source>
        <dbReference type="SAM" id="MobiDB-lite"/>
    </source>
</evidence>
<evidence type="ECO:0000313" key="2">
    <source>
        <dbReference type="EMBL" id="CAG27188.1"/>
    </source>
</evidence>
<dbReference type="Proteomes" id="UP000001239">
    <property type="component" value="Segment"/>
</dbReference>
<dbReference type="EMBL" id="AJ697969">
    <property type="protein sequence ID" value="CAG27188.1"/>
    <property type="molecule type" value="Genomic_DNA"/>
</dbReference>
<keyword evidence="3" id="KW-1185">Reference proteome</keyword>
<reference evidence="2 3" key="2">
    <citation type="journal article" date="2003" name="Res. Microbiol.">
        <title>Myoviridae bacteriophages of Pseudomonas aeruginosa: a long and complex evolutionary pathway.</title>
        <authorList>
            <person name="Krylov V.N."/>
            <person name="Pleteneva E.A."/>
            <person name="Bourkalsteva M.V."/>
            <person name="Shaburova O.V."/>
            <person name="Volckaert G."/>
            <person name="Sykilinda N.N."/>
            <person name="Kurochkina L.P."/>
            <person name="Mesyanzhinov V.V."/>
        </authorList>
    </citation>
    <scope>NUCLEOTIDE SEQUENCE [LARGE SCALE GENOMIC DNA]</scope>
</reference>
<reference evidence="2 3" key="1">
    <citation type="journal article" date="2002" name="Genetika">
        <title>Phenogenetic characterization of a group of giant Phi KZ-like bacteriophages of Pseudomonas aeruginosa].</title>
        <authorList>
            <person name="Burkal'tseva M.V."/>
            <person name="Krylov V.N."/>
            <person name="Pleteneva E.A."/>
            <person name="Shaburova O.V."/>
            <person name="Krylov S.V."/>
            <person name="Volckaert G."/>
            <person name="Sykilinda N.N."/>
            <person name="Kurochkina L.P."/>
            <person name="Mesyanzhinov V.V."/>
        </authorList>
    </citation>
    <scope>NUCLEOTIDE SEQUENCE [LARGE SCALE GENOMIC DNA]</scope>
</reference>
<sequence length="63" mass="7076">MPSVSRKQANLMRDAAHSAEFAKKVGIDHEVAKHWYEEDKKVGWFDPSSNKAESSKKTPSKSS</sequence>
<organism evidence="2 3">
    <name type="scientific">Pseudomonas phage EL</name>
    <dbReference type="NCBI Taxonomy" id="273133"/>
    <lineage>
        <taxon>Viruses</taxon>
        <taxon>Duplodnaviria</taxon>
        <taxon>Heunggongvirae</taxon>
        <taxon>Uroviricota</taxon>
        <taxon>Caudoviricetes</taxon>
        <taxon>Chimalliviridae</taxon>
        <taxon>Elvirus</taxon>
        <taxon>Elvirus EL</taxon>
    </lineage>
</organism>